<dbReference type="GO" id="GO:0005524">
    <property type="term" value="F:ATP binding"/>
    <property type="evidence" value="ECO:0007669"/>
    <property type="project" value="UniProtKB-UniRule"/>
</dbReference>
<dbReference type="HAMAP" id="MF_00185">
    <property type="entry name" value="IPP_trans"/>
    <property type="match status" value="1"/>
</dbReference>
<name>A0A0H4PB11_9BACT</name>
<evidence type="ECO:0000256" key="4">
    <source>
        <dbReference type="ARBA" id="ARBA00022679"/>
    </source>
</evidence>
<evidence type="ECO:0000256" key="11">
    <source>
        <dbReference type="RuleBase" id="RU003783"/>
    </source>
</evidence>
<dbReference type="PATRIC" id="fig|320787.5.peg.527"/>
<evidence type="ECO:0000256" key="1">
    <source>
        <dbReference type="ARBA" id="ARBA00001946"/>
    </source>
</evidence>
<evidence type="ECO:0000256" key="2">
    <source>
        <dbReference type="ARBA" id="ARBA00003213"/>
    </source>
</evidence>
<feature type="binding site" evidence="10">
    <location>
        <begin position="4"/>
        <end position="11"/>
    </location>
    <ligand>
        <name>ATP</name>
        <dbReference type="ChEBI" id="CHEBI:30616"/>
    </ligand>
</feature>
<evidence type="ECO:0000256" key="3">
    <source>
        <dbReference type="ARBA" id="ARBA00005842"/>
    </source>
</evidence>
<dbReference type="SUPFAM" id="SSF52540">
    <property type="entry name" value="P-loop containing nucleoside triphosphate hydrolases"/>
    <property type="match status" value="2"/>
</dbReference>
<evidence type="ECO:0000256" key="13">
    <source>
        <dbReference type="RuleBase" id="RU003785"/>
    </source>
</evidence>
<organism evidence="14 15">
    <name type="scientific">Cyclobacterium amurskyense</name>
    <dbReference type="NCBI Taxonomy" id="320787"/>
    <lineage>
        <taxon>Bacteria</taxon>
        <taxon>Pseudomonadati</taxon>
        <taxon>Bacteroidota</taxon>
        <taxon>Cytophagia</taxon>
        <taxon>Cytophagales</taxon>
        <taxon>Cyclobacteriaceae</taxon>
        <taxon>Cyclobacterium</taxon>
    </lineage>
</organism>
<dbReference type="GO" id="GO:0052381">
    <property type="term" value="F:tRNA dimethylallyltransferase activity"/>
    <property type="evidence" value="ECO:0007669"/>
    <property type="project" value="UniProtKB-UniRule"/>
</dbReference>
<dbReference type="InterPro" id="IPR018022">
    <property type="entry name" value="IPT"/>
</dbReference>
<comment type="cofactor">
    <cofactor evidence="1 10">
        <name>Mg(2+)</name>
        <dbReference type="ChEBI" id="CHEBI:18420"/>
    </cofactor>
</comment>
<dbReference type="Proteomes" id="UP000036520">
    <property type="component" value="Chromosome"/>
</dbReference>
<evidence type="ECO:0000256" key="10">
    <source>
        <dbReference type="HAMAP-Rule" id="MF_00185"/>
    </source>
</evidence>
<keyword evidence="7 10" id="KW-0067">ATP-binding</keyword>
<keyword evidence="15" id="KW-1185">Reference proteome</keyword>
<feature type="site" description="Interaction with substrate tRNA" evidence="10">
    <location>
        <position position="117"/>
    </location>
</feature>
<evidence type="ECO:0000256" key="6">
    <source>
        <dbReference type="ARBA" id="ARBA00022741"/>
    </source>
</evidence>
<comment type="function">
    <text evidence="2 10 12">Catalyzes the transfer of a dimethylallyl group onto the adenine at position 37 in tRNAs that read codons beginning with uridine, leading to the formation of N6-(dimethylallyl)adenosine (i(6)A).</text>
</comment>
<evidence type="ECO:0000256" key="8">
    <source>
        <dbReference type="ARBA" id="ARBA00022842"/>
    </source>
</evidence>
<evidence type="ECO:0000256" key="12">
    <source>
        <dbReference type="RuleBase" id="RU003784"/>
    </source>
</evidence>
<evidence type="ECO:0000313" key="14">
    <source>
        <dbReference type="EMBL" id="AKP49943.1"/>
    </source>
</evidence>
<accession>A0A0H4PB11</accession>
<dbReference type="AlphaFoldDB" id="A0A0H4PB11"/>
<feature type="region of interest" description="Interaction with substrate tRNA" evidence="10">
    <location>
        <begin position="29"/>
        <end position="32"/>
    </location>
</feature>
<comment type="subunit">
    <text evidence="10">Monomer.</text>
</comment>
<dbReference type="PANTHER" id="PTHR11088:SF60">
    <property type="entry name" value="TRNA DIMETHYLALLYLTRANSFERASE"/>
    <property type="match status" value="1"/>
</dbReference>
<dbReference type="NCBIfam" id="TIGR00174">
    <property type="entry name" value="miaA"/>
    <property type="match status" value="1"/>
</dbReference>
<dbReference type="Gene3D" id="1.10.20.140">
    <property type="match status" value="1"/>
</dbReference>
<dbReference type="PANTHER" id="PTHR11088">
    <property type="entry name" value="TRNA DIMETHYLALLYLTRANSFERASE"/>
    <property type="match status" value="1"/>
</dbReference>
<dbReference type="Gene3D" id="3.40.50.300">
    <property type="entry name" value="P-loop containing nucleotide triphosphate hydrolases"/>
    <property type="match status" value="1"/>
</dbReference>
<keyword evidence="8 10" id="KW-0460">Magnesium</keyword>
<comment type="similarity">
    <text evidence="3 10 13">Belongs to the IPP transferase family.</text>
</comment>
<dbReference type="InterPro" id="IPR027417">
    <property type="entry name" value="P-loop_NTPase"/>
</dbReference>
<gene>
    <name evidence="10" type="primary">miaA</name>
    <name evidence="14" type="ORF">CA2015_0474</name>
</gene>
<dbReference type="EC" id="2.5.1.75" evidence="10"/>
<protein>
    <recommendedName>
        <fullName evidence="10">tRNA dimethylallyltransferase</fullName>
        <ecNumber evidence="10">2.5.1.75</ecNumber>
    </recommendedName>
    <alternativeName>
        <fullName evidence="10">Dimethylallyl diphosphate:tRNA dimethylallyltransferase</fullName>
        <shortName evidence="10">DMAPP:tRNA dimethylallyltransferase</shortName>
        <shortName evidence="10">DMATase</shortName>
    </alternativeName>
    <alternativeName>
        <fullName evidence="10">Isopentenyl-diphosphate:tRNA isopentenyltransferase</fullName>
        <shortName evidence="10">IPP transferase</shortName>
        <shortName evidence="10">IPPT</shortName>
        <shortName evidence="10">IPTase</shortName>
    </alternativeName>
</protein>
<dbReference type="STRING" id="320787.CA2015_0474"/>
<comment type="caution">
    <text evidence="10">Lacks conserved residue(s) required for the propagation of feature annotation.</text>
</comment>
<dbReference type="KEGG" id="camu:CA2015_0474"/>
<feature type="binding site" evidence="10">
    <location>
        <begin position="6"/>
        <end position="11"/>
    </location>
    <ligand>
        <name>substrate</name>
    </ligand>
</feature>
<proteinExistence type="inferred from homology"/>
<keyword evidence="4 10" id="KW-0808">Transferase</keyword>
<evidence type="ECO:0000313" key="15">
    <source>
        <dbReference type="Proteomes" id="UP000036520"/>
    </source>
</evidence>
<dbReference type="InterPro" id="IPR039657">
    <property type="entry name" value="Dimethylallyltransferase"/>
</dbReference>
<sequence>MIAGPTAVGKTDLCINLAKKFNTVIISSDSRQFFREINIGTAKPTAGELAKVSHYFIGNKSIHDAYDVKMYESEALNCINDLFREKDLLILTGGSGLYTDAVVEGLDHIPEVGQEIREKLNALYAKEGIRPLQELLSKLDPDYFNIVDKQNPQRLIRALEVCQGTGLPFSSFRVKKKVSRPFKTIKIALIRDREELYQRIDQRMDSMIRNGLFEEAKEMYPYKDLNALNTVGYKEIFAYLDGEYDKEEAIRLLKRNSRRYAKRQVTWLKRDKAYHWFHPDEINSMLSLIKDQME</sequence>
<dbReference type="EMBL" id="CP012040">
    <property type="protein sequence ID" value="AKP49943.1"/>
    <property type="molecule type" value="Genomic_DNA"/>
</dbReference>
<evidence type="ECO:0000256" key="7">
    <source>
        <dbReference type="ARBA" id="ARBA00022840"/>
    </source>
</evidence>
<keyword evidence="5 10" id="KW-0819">tRNA processing</keyword>
<evidence type="ECO:0000256" key="5">
    <source>
        <dbReference type="ARBA" id="ARBA00022694"/>
    </source>
</evidence>
<feature type="region of interest" description="Interaction with substrate tRNA" evidence="10">
    <location>
        <begin position="153"/>
        <end position="157"/>
    </location>
</feature>
<feature type="site" description="Interaction with substrate tRNA" evidence="10">
    <location>
        <position position="95"/>
    </location>
</feature>
<evidence type="ECO:0000256" key="9">
    <source>
        <dbReference type="ARBA" id="ARBA00049563"/>
    </source>
</evidence>
<dbReference type="GO" id="GO:0006400">
    <property type="term" value="P:tRNA modification"/>
    <property type="evidence" value="ECO:0007669"/>
    <property type="project" value="TreeGrafter"/>
</dbReference>
<keyword evidence="6 10" id="KW-0547">Nucleotide-binding</keyword>
<reference evidence="14 15" key="1">
    <citation type="submission" date="2015-07" db="EMBL/GenBank/DDBJ databases">
        <authorList>
            <person name="Kim K.M."/>
        </authorList>
    </citation>
    <scope>NUCLEOTIDE SEQUENCE [LARGE SCALE GENOMIC DNA]</scope>
    <source>
        <strain evidence="14 15">KCTC 12363</strain>
    </source>
</reference>
<dbReference type="Pfam" id="PF01715">
    <property type="entry name" value="IPPT"/>
    <property type="match status" value="1"/>
</dbReference>
<comment type="catalytic activity">
    <reaction evidence="9 10 11">
        <text>adenosine(37) in tRNA + dimethylallyl diphosphate = N(6)-dimethylallyladenosine(37) in tRNA + diphosphate</text>
        <dbReference type="Rhea" id="RHEA:26482"/>
        <dbReference type="Rhea" id="RHEA-COMP:10162"/>
        <dbReference type="Rhea" id="RHEA-COMP:10375"/>
        <dbReference type="ChEBI" id="CHEBI:33019"/>
        <dbReference type="ChEBI" id="CHEBI:57623"/>
        <dbReference type="ChEBI" id="CHEBI:74411"/>
        <dbReference type="ChEBI" id="CHEBI:74415"/>
        <dbReference type="EC" id="2.5.1.75"/>
    </reaction>
</comment>